<evidence type="ECO:0000313" key="4">
    <source>
        <dbReference type="EMBL" id="KAJ7369718.1"/>
    </source>
</evidence>
<dbReference type="Gene3D" id="3.40.50.300">
    <property type="entry name" value="P-loop containing nucleotide triphosphate hydrolases"/>
    <property type="match status" value="1"/>
</dbReference>
<comment type="caution">
    <text evidence="4">The sequence shown here is derived from an EMBL/GenBank/DDBJ whole genome shotgun (WGS) entry which is preliminary data.</text>
</comment>
<dbReference type="InterPro" id="IPR027417">
    <property type="entry name" value="P-loop_NTPase"/>
</dbReference>
<accession>A0A9X0CPR5</accession>
<dbReference type="PROSITE" id="PS50966">
    <property type="entry name" value="ZF_SWIM"/>
    <property type="match status" value="1"/>
</dbReference>
<organism evidence="4 5">
    <name type="scientific">Desmophyllum pertusum</name>
    <dbReference type="NCBI Taxonomy" id="174260"/>
    <lineage>
        <taxon>Eukaryota</taxon>
        <taxon>Metazoa</taxon>
        <taxon>Cnidaria</taxon>
        <taxon>Anthozoa</taxon>
        <taxon>Hexacorallia</taxon>
        <taxon>Scleractinia</taxon>
        <taxon>Caryophylliina</taxon>
        <taxon>Caryophylliidae</taxon>
        <taxon>Desmophyllum</taxon>
    </lineage>
</organism>
<keyword evidence="1" id="KW-0479">Metal-binding</keyword>
<proteinExistence type="predicted"/>
<name>A0A9X0CPR5_9CNID</name>
<gene>
    <name evidence="4" type="ORF">OS493_037000</name>
</gene>
<dbReference type="InterPro" id="IPR007527">
    <property type="entry name" value="Znf_SWIM"/>
</dbReference>
<feature type="compositionally biased region" description="Basic residues" evidence="2">
    <location>
        <begin position="79"/>
        <end position="100"/>
    </location>
</feature>
<feature type="region of interest" description="Disordered" evidence="2">
    <location>
        <begin position="75"/>
        <end position="107"/>
    </location>
</feature>
<protein>
    <recommendedName>
        <fullName evidence="3">SWIM-type domain-containing protein</fullName>
    </recommendedName>
</protein>
<reference evidence="4" key="1">
    <citation type="submission" date="2023-01" db="EMBL/GenBank/DDBJ databases">
        <title>Genome assembly of the deep-sea coral Lophelia pertusa.</title>
        <authorList>
            <person name="Herrera S."/>
            <person name="Cordes E."/>
        </authorList>
    </citation>
    <scope>NUCLEOTIDE SEQUENCE</scope>
    <source>
        <strain evidence="4">USNM1676648</strain>
        <tissue evidence="4">Polyp</tissue>
    </source>
</reference>
<sequence>MKIILCHVHHSMKSDLPLQVFVRIGKVSGFIQQVSCTCKARELNRCCHVAAVLLMLSDYVSDNGHVVVKPSTSQPCKWNKGKKRTKDPKALHKSSYKSSKKSSSSAMYNWDPRPVEFQNKVDQDGVHTFHRNLQAYSATQGTLSMWETLLQINYQDFKLDDADVVHYKSLVTEFETALADSLSSISDKFTVGQIPNTESQSKSEEWCQARWCRITAFRETYSELHESRSLANFVNMLALTATTTSSTRKTITDILMMEKPHVMYESPSKMNIAYSVHYMKNERSVEDHFQW</sequence>
<dbReference type="GO" id="GO:0008270">
    <property type="term" value="F:zinc ion binding"/>
    <property type="evidence" value="ECO:0007669"/>
    <property type="project" value="UniProtKB-KW"/>
</dbReference>
<keyword evidence="5" id="KW-1185">Reference proteome</keyword>
<evidence type="ECO:0000256" key="2">
    <source>
        <dbReference type="SAM" id="MobiDB-lite"/>
    </source>
</evidence>
<keyword evidence="1" id="KW-0863">Zinc-finger</keyword>
<evidence type="ECO:0000256" key="1">
    <source>
        <dbReference type="PROSITE-ProRule" id="PRU00325"/>
    </source>
</evidence>
<dbReference type="Proteomes" id="UP001163046">
    <property type="component" value="Unassembled WGS sequence"/>
</dbReference>
<feature type="domain" description="SWIM-type" evidence="3">
    <location>
        <begin position="20"/>
        <end position="57"/>
    </location>
</feature>
<dbReference type="OrthoDB" id="5985701at2759"/>
<dbReference type="EMBL" id="MU826891">
    <property type="protein sequence ID" value="KAJ7369718.1"/>
    <property type="molecule type" value="Genomic_DNA"/>
</dbReference>
<evidence type="ECO:0000313" key="5">
    <source>
        <dbReference type="Proteomes" id="UP001163046"/>
    </source>
</evidence>
<dbReference type="AlphaFoldDB" id="A0A9X0CPR5"/>
<keyword evidence="1" id="KW-0862">Zinc</keyword>
<evidence type="ECO:0000259" key="3">
    <source>
        <dbReference type="PROSITE" id="PS50966"/>
    </source>
</evidence>